<keyword evidence="2" id="KW-1185">Reference proteome</keyword>
<reference evidence="1" key="1">
    <citation type="submission" date="2022-12" db="EMBL/GenBank/DDBJ databases">
        <title>Genome Sequence of Lasiodiplodia mahajangana.</title>
        <authorList>
            <person name="Buettner E."/>
        </authorList>
    </citation>
    <scope>NUCLEOTIDE SEQUENCE</scope>
    <source>
        <strain evidence="1">VT137</strain>
    </source>
</reference>
<dbReference type="EMBL" id="JAPUUL010000170">
    <property type="protein sequence ID" value="KAJ8132162.1"/>
    <property type="molecule type" value="Genomic_DNA"/>
</dbReference>
<name>A0ACC2JXZ0_9PEZI</name>
<evidence type="ECO:0000313" key="2">
    <source>
        <dbReference type="Proteomes" id="UP001153332"/>
    </source>
</evidence>
<comment type="caution">
    <text evidence="1">The sequence shown here is derived from an EMBL/GenBank/DDBJ whole genome shotgun (WGS) entry which is preliminary data.</text>
</comment>
<protein>
    <submittedName>
        <fullName evidence="1">Uncharacterized protein</fullName>
    </submittedName>
</protein>
<accession>A0ACC2JXZ0</accession>
<sequence length="532" mass="61156">MLASLALNRLLDYGVCNPLMIYFAISFVAYLGWRLWRFTIIPKVWKDEPLLLPYWIPFIGHTYSFVRNPEVLINYGYNYFGSNKPFALTVAGRRTIILRDIQDVAIVWRNTQALSFDPFVKAVLEAFGISRDSLMRIFADPRDLIEETSRKNSLLITKNPQHKGYMNLEREWFKEQLLAPEALQRIENKYCSYLSDSLAWDKLSPTYILTSKFSTADTKVVSLKLFCRYTILSCSSRTFLGPNLEKIAPSFLRDYQEFEEESWKIFYRFPAWLAARSHRAKDSAMSELAKFLSAPETEHTGLEWIFKTMNRELQYLGVPHHDIAGIVMIIIWAINNNAHKIAFWIFAHLLYDPSYLAAVRNEIDAAFTAPDMKPRVEILLNECPHLDAIWYEVLRVYNASSAIREAVAPCELAGKSIRVGDQLVAPFRQFHMNRSIFGEDAPQFRPQRFLANKSLPRTKGYAPFGGGHTYCPGRLFAQREIYLVVAETLRRFTLMPGPRAGGPRMPQVDFSTPSAAAMGPDEDVIVLVRLRD</sequence>
<gene>
    <name evidence="1" type="ORF">O1611_g1458</name>
</gene>
<dbReference type="Proteomes" id="UP001153332">
    <property type="component" value="Unassembled WGS sequence"/>
</dbReference>
<proteinExistence type="predicted"/>
<evidence type="ECO:0000313" key="1">
    <source>
        <dbReference type="EMBL" id="KAJ8132162.1"/>
    </source>
</evidence>
<organism evidence="1 2">
    <name type="scientific">Lasiodiplodia mahajangana</name>
    <dbReference type="NCBI Taxonomy" id="1108764"/>
    <lineage>
        <taxon>Eukaryota</taxon>
        <taxon>Fungi</taxon>
        <taxon>Dikarya</taxon>
        <taxon>Ascomycota</taxon>
        <taxon>Pezizomycotina</taxon>
        <taxon>Dothideomycetes</taxon>
        <taxon>Dothideomycetes incertae sedis</taxon>
        <taxon>Botryosphaeriales</taxon>
        <taxon>Botryosphaeriaceae</taxon>
        <taxon>Lasiodiplodia</taxon>
    </lineage>
</organism>